<dbReference type="EMBL" id="GL349477">
    <property type="protein sequence ID" value="KNC52992.1"/>
    <property type="molecule type" value="Genomic_DNA"/>
</dbReference>
<organism evidence="2 3">
    <name type="scientific">Thecamonas trahens ATCC 50062</name>
    <dbReference type="NCBI Taxonomy" id="461836"/>
    <lineage>
        <taxon>Eukaryota</taxon>
        <taxon>Apusozoa</taxon>
        <taxon>Apusomonadida</taxon>
        <taxon>Apusomonadidae</taxon>
        <taxon>Thecamonas</taxon>
    </lineage>
</organism>
<dbReference type="Gene3D" id="1.20.1280.50">
    <property type="match status" value="1"/>
</dbReference>
<dbReference type="RefSeq" id="XP_013754879.1">
    <property type="nucleotide sequence ID" value="XM_013899425.1"/>
</dbReference>
<gene>
    <name evidence="2" type="ORF">AMSG_09168</name>
</gene>
<evidence type="ECO:0000259" key="1">
    <source>
        <dbReference type="PROSITE" id="PS50181"/>
    </source>
</evidence>
<accession>A0A0L0DKZ9</accession>
<evidence type="ECO:0000313" key="3">
    <source>
        <dbReference type="Proteomes" id="UP000054408"/>
    </source>
</evidence>
<dbReference type="PROSITE" id="PS50181">
    <property type="entry name" value="FBOX"/>
    <property type="match status" value="1"/>
</dbReference>
<name>A0A0L0DKZ9_THETB</name>
<proteinExistence type="predicted"/>
<dbReference type="AlphaFoldDB" id="A0A0L0DKZ9"/>
<keyword evidence="3" id="KW-1185">Reference proteome</keyword>
<dbReference type="Gene3D" id="3.80.10.10">
    <property type="entry name" value="Ribonuclease Inhibitor"/>
    <property type="match status" value="2"/>
</dbReference>
<dbReference type="Proteomes" id="UP000054408">
    <property type="component" value="Unassembled WGS sequence"/>
</dbReference>
<dbReference type="Pfam" id="PF12937">
    <property type="entry name" value="F-box-like"/>
    <property type="match status" value="1"/>
</dbReference>
<dbReference type="InterPro" id="IPR001810">
    <property type="entry name" value="F-box_dom"/>
</dbReference>
<feature type="domain" description="F-box" evidence="1">
    <location>
        <begin position="1"/>
        <end position="44"/>
    </location>
</feature>
<sequence>MDSLPPELVHHILKFVPLPTLGAAAAVCSTWATLATSPAQLAVLDTSRLRHVLQEQLLALIGRAGHNLAALRFVLYSPQASGSYLKLHGLADLLAAHHAGTAVDRPRLPKLEMLGGALPADVLPLLAKHAPRLRVLALRSWRDAELANVVASSGQLLARLTVLHLAHVPVSDATLMALADALDGGPLEELAIDGTFGDAALSQLLACLPRLGTLALNKTSRLSELGLGEALAGASGHLTALFCNQAALKAPQWEAASLDEPPPVALSVLGQLFEHKSEPRHPFPPPFARMYSPGPLFTALLWPSLTHIACDSMVLSPQIAATDLALAALLFSSWKTIEEIVVWGAPVSIAALAAVLSDALASEPASRSPPLADLVLPASVAAVDELAALLSVPGLALRKLQLAELAQGGDAECPVPANLSDLAIARYTHTGEDAVLAALLASCSLERAKFGRLASPVSAARVLACLNGCPSQALKLVELHLTGPSPDDLELTCLGQVQDAQLSWQSGSALQLVARMPQLRFLSLSGVLGSLPELLSCTPYLASLLLESSEWEMGEAASNVCLSELHTLQLKKTRSPGSEAELDAMLALFPRLRRLRLSRTPIDGASTSAVGGGINLLYAHQRA</sequence>
<dbReference type="InterPro" id="IPR032675">
    <property type="entry name" value="LRR_dom_sf"/>
</dbReference>
<dbReference type="SUPFAM" id="SSF81383">
    <property type="entry name" value="F-box domain"/>
    <property type="match status" value="1"/>
</dbReference>
<dbReference type="InterPro" id="IPR036047">
    <property type="entry name" value="F-box-like_dom_sf"/>
</dbReference>
<dbReference type="GeneID" id="25567682"/>
<evidence type="ECO:0000313" key="2">
    <source>
        <dbReference type="EMBL" id="KNC52992.1"/>
    </source>
</evidence>
<dbReference type="SUPFAM" id="SSF52047">
    <property type="entry name" value="RNI-like"/>
    <property type="match status" value="1"/>
</dbReference>
<protein>
    <recommendedName>
        <fullName evidence="1">F-box domain-containing protein</fullName>
    </recommendedName>
</protein>
<dbReference type="CDD" id="cd09917">
    <property type="entry name" value="F-box_SF"/>
    <property type="match status" value="1"/>
</dbReference>
<reference evidence="2 3" key="1">
    <citation type="submission" date="2010-05" db="EMBL/GenBank/DDBJ databases">
        <title>The Genome Sequence of Thecamonas trahens ATCC 50062.</title>
        <authorList>
            <consortium name="The Broad Institute Genome Sequencing Platform"/>
            <person name="Russ C."/>
            <person name="Cuomo C."/>
            <person name="Shea T."/>
            <person name="Young S.K."/>
            <person name="Zeng Q."/>
            <person name="Koehrsen M."/>
            <person name="Haas B."/>
            <person name="Borodovsky M."/>
            <person name="Guigo R."/>
            <person name="Alvarado L."/>
            <person name="Berlin A."/>
            <person name="Bochicchio J."/>
            <person name="Borenstein D."/>
            <person name="Chapman S."/>
            <person name="Chen Z."/>
            <person name="Freedman E."/>
            <person name="Gellesch M."/>
            <person name="Goldberg J."/>
            <person name="Griggs A."/>
            <person name="Gujja S."/>
            <person name="Heilman E."/>
            <person name="Heiman D."/>
            <person name="Hepburn T."/>
            <person name="Howarth C."/>
            <person name="Jen D."/>
            <person name="Larson L."/>
            <person name="Mehta T."/>
            <person name="Park D."/>
            <person name="Pearson M."/>
            <person name="Roberts A."/>
            <person name="Saif S."/>
            <person name="Shenoy N."/>
            <person name="Sisk P."/>
            <person name="Stolte C."/>
            <person name="Sykes S."/>
            <person name="Thomson T."/>
            <person name="Walk T."/>
            <person name="White J."/>
            <person name="Yandava C."/>
            <person name="Burger G."/>
            <person name="Gray M.W."/>
            <person name="Holland P.W.H."/>
            <person name="King N."/>
            <person name="Lang F.B.F."/>
            <person name="Roger A.J."/>
            <person name="Ruiz-Trillo I."/>
            <person name="Lander E."/>
            <person name="Nusbaum C."/>
        </authorList>
    </citation>
    <scope>NUCLEOTIDE SEQUENCE [LARGE SCALE GENOMIC DNA]</scope>
    <source>
        <strain evidence="2 3">ATCC 50062</strain>
    </source>
</reference>